<dbReference type="AlphaFoldDB" id="A0A3R7K828"/>
<feature type="compositionally biased region" description="Gly residues" evidence="1">
    <location>
        <begin position="146"/>
        <end position="173"/>
    </location>
</feature>
<keyword evidence="4" id="KW-1185">Reference proteome</keyword>
<feature type="non-terminal residue" evidence="3">
    <location>
        <position position="289"/>
    </location>
</feature>
<evidence type="ECO:0000256" key="1">
    <source>
        <dbReference type="SAM" id="MobiDB-lite"/>
    </source>
</evidence>
<reference evidence="3 4" key="1">
    <citation type="journal article" date="2018" name="BMC Genomics">
        <title>Genomic comparison of Trypanosoma conorhini and Trypanosoma rangeli to Trypanosoma cruzi strains of high and low virulence.</title>
        <authorList>
            <person name="Bradwell K.R."/>
            <person name="Koparde V.N."/>
            <person name="Matveyev A.V."/>
            <person name="Serrano M.G."/>
            <person name="Alves J.M."/>
            <person name="Parikh H."/>
            <person name="Huang B."/>
            <person name="Lee V."/>
            <person name="Espinosa-Alvarez O."/>
            <person name="Ortiz P.A."/>
            <person name="Costa-Martins A.G."/>
            <person name="Teixeira M.M."/>
            <person name="Buck G.A."/>
        </authorList>
    </citation>
    <scope>NUCLEOTIDE SEQUENCE [LARGE SCALE GENOMIC DNA]</scope>
    <source>
        <strain evidence="3 4">025E</strain>
    </source>
</reference>
<dbReference type="GeneID" id="40322244"/>
<dbReference type="RefSeq" id="XP_029224474.1">
    <property type="nucleotide sequence ID" value="XM_029375477.1"/>
</dbReference>
<dbReference type="OrthoDB" id="2340858at2759"/>
<accession>A0A3R7K828</accession>
<sequence length="289" mass="29958">MASAVREKRRSSTAVAVRPALHTDFPAASELPSRRLRGSLPWCTAPASCGVGSASLVCGRWPSPSLPLFLYLAVWLRVSVYAPILFCPFPLASLFLAGGCCSAAAQASKCHQREGGNSGQQRLQGKRGRVLEIRGEVAPLECRAGAGAGRGGSRSPGAAGAGVERGGGEGGGPTSSRLVSSRLASPAAPQWRAIPFAGGEAGAADRSGRPWPGSLDTKEQKKPEVGRRLLIGTPGIGKSMTAGSYLLYQLLHHDAAKLQVVVYCFGRGIAFLLGKSPKAMSRFPPLGSG</sequence>
<dbReference type="InterPro" id="IPR046836">
    <property type="entry name" value="RHS_C"/>
</dbReference>
<feature type="domain" description="Retrotransposon hot spot protein,C-terminal" evidence="2">
    <location>
        <begin position="229"/>
        <end position="274"/>
    </location>
</feature>
<dbReference type="Pfam" id="PF07999">
    <property type="entry name" value="RHSP"/>
    <property type="match status" value="1"/>
</dbReference>
<evidence type="ECO:0000313" key="4">
    <source>
        <dbReference type="Proteomes" id="UP000284403"/>
    </source>
</evidence>
<name>A0A3R7K828_9TRYP</name>
<organism evidence="3 4">
    <name type="scientific">Trypanosoma conorhini</name>
    <dbReference type="NCBI Taxonomy" id="83891"/>
    <lineage>
        <taxon>Eukaryota</taxon>
        <taxon>Discoba</taxon>
        <taxon>Euglenozoa</taxon>
        <taxon>Kinetoplastea</taxon>
        <taxon>Metakinetoplastina</taxon>
        <taxon>Trypanosomatida</taxon>
        <taxon>Trypanosomatidae</taxon>
        <taxon>Trypanosoma</taxon>
    </lineage>
</organism>
<dbReference type="EMBL" id="MKKU01000820">
    <property type="protein sequence ID" value="RNF01532.1"/>
    <property type="molecule type" value="Genomic_DNA"/>
</dbReference>
<dbReference type="Proteomes" id="UP000284403">
    <property type="component" value="Unassembled WGS sequence"/>
</dbReference>
<proteinExistence type="predicted"/>
<feature type="region of interest" description="Disordered" evidence="1">
    <location>
        <begin position="145"/>
        <end position="182"/>
    </location>
</feature>
<evidence type="ECO:0000259" key="2">
    <source>
        <dbReference type="Pfam" id="PF07999"/>
    </source>
</evidence>
<gene>
    <name evidence="3" type="ORF">Tco025E_08633</name>
</gene>
<protein>
    <submittedName>
        <fullName evidence="3">Putative retrotransposon hot spot (RHS) protein</fullName>
    </submittedName>
</protein>
<feature type="region of interest" description="Disordered" evidence="1">
    <location>
        <begin position="199"/>
        <end position="224"/>
    </location>
</feature>
<evidence type="ECO:0000313" key="3">
    <source>
        <dbReference type="EMBL" id="RNF01532.1"/>
    </source>
</evidence>
<comment type="caution">
    <text evidence="3">The sequence shown here is derived from an EMBL/GenBank/DDBJ whole genome shotgun (WGS) entry which is preliminary data.</text>
</comment>